<dbReference type="EMBL" id="PNHF01000025">
    <property type="protein sequence ID" value="PMC61589.1"/>
    <property type="molecule type" value="Genomic_DNA"/>
</dbReference>
<evidence type="ECO:0000313" key="1">
    <source>
        <dbReference type="EMBL" id="PMC61589.1"/>
    </source>
</evidence>
<accession>A0A2N6SX13</accession>
<dbReference type="AlphaFoldDB" id="A0A2N6SX13"/>
<proteinExistence type="predicted"/>
<dbReference type="RefSeq" id="WP_102214051.1">
    <property type="nucleotide sequence ID" value="NZ_PNHF01000025.1"/>
</dbReference>
<gene>
    <name evidence="1" type="primary">casA</name>
    <name evidence="1" type="ORF">CJ204_10345</name>
</gene>
<dbReference type="Proteomes" id="UP000235363">
    <property type="component" value="Unassembled WGS sequence"/>
</dbReference>
<dbReference type="InterPro" id="IPR013381">
    <property type="entry name" value="CRISPR-assoc_prot_Cse1"/>
</dbReference>
<comment type="caution">
    <text evidence="1">The sequence shown here is derived from an EMBL/GenBank/DDBJ whole genome shotgun (WGS) entry which is preliminary data.</text>
</comment>
<name>A0A2N6SX13_9CORY</name>
<evidence type="ECO:0000313" key="2">
    <source>
        <dbReference type="Proteomes" id="UP000235363"/>
    </source>
</evidence>
<dbReference type="Gene3D" id="1.10.132.100">
    <property type="match status" value="1"/>
</dbReference>
<reference evidence="1 2" key="1">
    <citation type="submission" date="2017-09" db="EMBL/GenBank/DDBJ databases">
        <title>Bacterial strain isolated from the female urinary microbiota.</title>
        <authorList>
            <person name="Thomas-White K."/>
            <person name="Kumar N."/>
            <person name="Forster S."/>
            <person name="Putonti C."/>
            <person name="Lawley T."/>
            <person name="Wolfe A.J."/>
        </authorList>
    </citation>
    <scope>NUCLEOTIDE SEQUENCE [LARGE SCALE GENOMIC DNA]</scope>
    <source>
        <strain evidence="1 2">UMB0908</strain>
    </source>
</reference>
<dbReference type="Pfam" id="PF09481">
    <property type="entry name" value="CRISPR_Cse1"/>
    <property type="match status" value="1"/>
</dbReference>
<organism evidence="1 2">
    <name type="scientific">Corynebacterium xerosis</name>
    <dbReference type="NCBI Taxonomy" id="1725"/>
    <lineage>
        <taxon>Bacteria</taxon>
        <taxon>Bacillati</taxon>
        <taxon>Actinomycetota</taxon>
        <taxon>Actinomycetes</taxon>
        <taxon>Mycobacteriales</taxon>
        <taxon>Corynebacteriaceae</taxon>
        <taxon>Corynebacterium</taxon>
    </lineage>
</organism>
<dbReference type="NCBIfam" id="TIGR02547">
    <property type="entry name" value="casA_cse1"/>
    <property type="match status" value="1"/>
</dbReference>
<protein>
    <submittedName>
        <fullName evidence="1">Type I-E CRISPR-associated protein Cse1/CasA</fullName>
    </submittedName>
</protein>
<sequence length="565" mass="62220">MEVNSPPRFSLLTEPWIQCEMSDGSVQSLGIANIFDGHHEVKSVRGDSAAQDYAVLRVLLSIFWRAHHPETKVSAGETFEFDTWFSDAFDDADDADDAVLEYLARWEDRFDLLDPVKPFMQVADLHTKSGAFSEIQRIVPEAEEEYFTMRAGKGRDSLSFAEAARWSIYAQAYDYSGIKSGAEGDARVKGGKGYPIGTGWTGRTGGTIVVGENLRKTLLLNTTQEALTGSNDRPVWERNPDTAAERHIAPPIGAGEIAGPQGPNDLATWQGRRIRLYVTDDRVDAVLVSNGDQIPNAGANVLDDPMTPYRYSPNQSKKGNVVHYALPFDPNRTMWRSLEPLISMDQDPGFDGKNIAPKRPKNLSQLAELSREIDVPRVLDVHMVSVIYGAQASSVDTTVVGRIELPVALLESDAADVRAELITTVSATRDAAIALGQFGGNLLEAAGGAYEFQPDPTDGILSELEPRFIHWLGHLDVDDVEKQARSWQTEVRREILERAAELMRGAGPKALAGREISSGPDGSSTRILSAGSAYRMLQSRLRKILYLIDDPAHKDDRTTAKEKNR</sequence>